<dbReference type="RefSeq" id="WP_305993690.1">
    <property type="nucleotide sequence ID" value="NZ_JAVAMP010000014.1"/>
</dbReference>
<evidence type="ECO:0000313" key="1">
    <source>
        <dbReference type="EMBL" id="MDP5276382.1"/>
    </source>
</evidence>
<dbReference type="EMBL" id="JAVAMP010000014">
    <property type="protein sequence ID" value="MDP5276382.1"/>
    <property type="molecule type" value="Genomic_DNA"/>
</dbReference>
<sequence>MGQNGHMNDLGTIVCKHCGNVIDTVDTENVVTFYSSCQNDQCKDLNSEVLFNDSDS</sequence>
<dbReference type="Pfam" id="PF13790">
    <property type="entry name" value="SR1P"/>
    <property type="match status" value="1"/>
</dbReference>
<gene>
    <name evidence="1" type="ORF">Q5Y73_20010</name>
</gene>
<protein>
    <submittedName>
        <fullName evidence="1">GapA-binding peptide SR1P</fullName>
    </submittedName>
</protein>
<organism evidence="1 2">
    <name type="scientific">Chengkuizengella axinellae</name>
    <dbReference type="NCBI Taxonomy" id="3064388"/>
    <lineage>
        <taxon>Bacteria</taxon>
        <taxon>Bacillati</taxon>
        <taxon>Bacillota</taxon>
        <taxon>Bacilli</taxon>
        <taxon>Bacillales</taxon>
        <taxon>Paenibacillaceae</taxon>
        <taxon>Chengkuizengella</taxon>
    </lineage>
</organism>
<evidence type="ECO:0000313" key="2">
    <source>
        <dbReference type="Proteomes" id="UP001231941"/>
    </source>
</evidence>
<dbReference type="Proteomes" id="UP001231941">
    <property type="component" value="Unassembled WGS sequence"/>
</dbReference>
<accession>A0ABT9J440</accession>
<reference evidence="1 2" key="1">
    <citation type="submission" date="2023-08" db="EMBL/GenBank/DDBJ databases">
        <authorList>
            <person name="Park J.-S."/>
        </authorList>
    </citation>
    <scope>NUCLEOTIDE SEQUENCE [LARGE SCALE GENOMIC DNA]</scope>
    <source>
        <strain evidence="1 2">2205SS18-9</strain>
    </source>
</reference>
<dbReference type="InterPro" id="IPR025236">
    <property type="entry name" value="SR1P"/>
</dbReference>
<keyword evidence="2" id="KW-1185">Reference proteome</keyword>
<name>A0ABT9J440_9BACL</name>
<proteinExistence type="predicted"/>
<comment type="caution">
    <text evidence="1">The sequence shown here is derived from an EMBL/GenBank/DDBJ whole genome shotgun (WGS) entry which is preliminary data.</text>
</comment>